<feature type="compositionally biased region" description="Polar residues" evidence="8">
    <location>
        <begin position="999"/>
        <end position="1013"/>
    </location>
</feature>
<evidence type="ECO:0000313" key="10">
    <source>
        <dbReference type="EMBL" id="KTA97712.1"/>
    </source>
</evidence>
<dbReference type="GO" id="GO:0008270">
    <property type="term" value="F:zinc ion binding"/>
    <property type="evidence" value="ECO:0007669"/>
    <property type="project" value="InterPro"/>
</dbReference>
<feature type="region of interest" description="Disordered" evidence="8">
    <location>
        <begin position="186"/>
        <end position="213"/>
    </location>
</feature>
<evidence type="ECO:0000256" key="7">
    <source>
        <dbReference type="ARBA" id="ARBA00023242"/>
    </source>
</evidence>
<accession>A0A0W0CMU7</accession>
<dbReference type="VEuPathDB" id="FungiDB:GVI51_A04301"/>
<organism evidence="10 11">
    <name type="scientific">Candida glabrata</name>
    <name type="common">Yeast</name>
    <name type="synonym">Torulopsis glabrata</name>
    <dbReference type="NCBI Taxonomy" id="5478"/>
    <lineage>
        <taxon>Eukaryota</taxon>
        <taxon>Fungi</taxon>
        <taxon>Dikarya</taxon>
        <taxon>Ascomycota</taxon>
        <taxon>Saccharomycotina</taxon>
        <taxon>Saccharomycetes</taxon>
        <taxon>Saccharomycetales</taxon>
        <taxon>Saccharomycetaceae</taxon>
        <taxon>Nakaseomyces</taxon>
    </lineage>
</organism>
<feature type="region of interest" description="Disordered" evidence="8">
    <location>
        <begin position="559"/>
        <end position="583"/>
    </location>
</feature>
<evidence type="ECO:0000313" key="11">
    <source>
        <dbReference type="Proteomes" id="UP000054886"/>
    </source>
</evidence>
<keyword evidence="7" id="KW-0539">Nucleus</keyword>
<dbReference type="GO" id="GO:0006351">
    <property type="term" value="P:DNA-templated transcription"/>
    <property type="evidence" value="ECO:0007669"/>
    <property type="project" value="InterPro"/>
</dbReference>
<evidence type="ECO:0000256" key="3">
    <source>
        <dbReference type="ARBA" id="ARBA00022833"/>
    </source>
</evidence>
<dbReference type="InterPro" id="IPR007219">
    <property type="entry name" value="XnlR_reg_dom"/>
</dbReference>
<feature type="compositionally biased region" description="Basic and acidic residues" evidence="8">
    <location>
        <begin position="559"/>
        <end position="573"/>
    </location>
</feature>
<feature type="region of interest" description="Disordered" evidence="8">
    <location>
        <begin position="1036"/>
        <end position="1055"/>
    </location>
</feature>
<dbReference type="SUPFAM" id="SSF57701">
    <property type="entry name" value="Zn2/Cys6 DNA-binding domain"/>
    <property type="match status" value="1"/>
</dbReference>
<dbReference type="Pfam" id="PF00172">
    <property type="entry name" value="Zn_clus"/>
    <property type="match status" value="1"/>
</dbReference>
<gene>
    <name evidence="10" type="ORF">AO440_000132</name>
</gene>
<protein>
    <submittedName>
        <fullName evidence="10">Putative transcription factor SEF1</fullName>
    </submittedName>
</protein>
<evidence type="ECO:0000256" key="6">
    <source>
        <dbReference type="ARBA" id="ARBA00023163"/>
    </source>
</evidence>
<dbReference type="PROSITE" id="PS50048">
    <property type="entry name" value="ZN2_CY6_FUNGAL_2"/>
    <property type="match status" value="1"/>
</dbReference>
<dbReference type="FunFam" id="4.10.240.10:FF:000003">
    <property type="entry name" value="C6 transcription factor (Leu3)"/>
    <property type="match status" value="1"/>
</dbReference>
<keyword evidence="5" id="KW-0238">DNA-binding</keyword>
<proteinExistence type="predicted"/>
<dbReference type="CDD" id="cd12148">
    <property type="entry name" value="fungal_TF_MHR"/>
    <property type="match status" value="1"/>
</dbReference>
<keyword evidence="4" id="KW-0805">Transcription regulation</keyword>
<dbReference type="PANTHER" id="PTHR31845">
    <property type="entry name" value="FINGER DOMAIN PROTEIN, PUTATIVE-RELATED"/>
    <property type="match status" value="1"/>
</dbReference>
<dbReference type="InterPro" id="IPR036864">
    <property type="entry name" value="Zn2-C6_fun-type_DNA-bd_sf"/>
</dbReference>
<dbReference type="VEuPathDB" id="FungiDB:B1J91_A04455g"/>
<comment type="subcellular location">
    <subcellularLocation>
        <location evidence="1">Nucleus</location>
    </subcellularLocation>
</comment>
<feature type="domain" description="Zn(2)-C6 fungal-type" evidence="9">
    <location>
        <begin position="86"/>
        <end position="119"/>
    </location>
</feature>
<sequence>MSTAASNDHPDGGGKQSTTKKATKRASKSEESGQKKKVKKESTSKISSPDDNHSVTSTSTVLSQHMNGSMSSNGANLGTTHRPVTSCTHCRQHKIKCDASQNFPAPCTRCAKNGFHCEINPQFRPKKGSMMQMLAHEVDELKYKVSYLIRNDGLIAKALANHKEGQDILRVLNTNPPGYYQEGKSEINTNSPSVNHALTPNHETNSNSSPNTKISVQTYLAGDHPLVSQDTKSPTASGNAVPTQAMNMNRNDIIGTKYTTSVNKPILPPILNDSTPTNNSSKAQINSGLLQMAFHRNSSTTGSPSTSRPLSPLVPNGATSHGMINNDIGLQQAGQVGAKKSPIIATTTTMDPLPSPQANIDEFVLGDIRLSINKADELHSTFLTKYLPYFPIMSSNSATELFGQSQLLFWTVMLTASMSEPEPTLYMKLSTLIKQLAIETCWIRTPRSTHISQALLILCNWPLPNQKVLDDCSYRFVGLAKSLSYQLGLHRGEFIYEFTRTQTSMPDAEKWRTRTWLGIFFSENCWSSILGLPPNSKPDYLTEKAKKAEIYEDNVDKTSEITSKESNKGKAKETNGNANEISDNKMTLPKRFKQMLILADFQGKLCNIMGTSVTSPDGLMEPSYRSDALSVLDKELEELNTTYKFDTDDVVNIYYLYIRLMIYCFAFLPGTPAQDQLVYVNPAYTAATKIVTLLTQLLKDQQLIELPIYIRQSASYASLILFKLQLSPALSDKCFESARQSIVTIHRCYRNQLSAWATVVENDISRTASMLEKLNFVLITHPEVLVEEAGIISRMRSHMTGSLFYDLVWCVHEARRREVDPEYNRQVLEDVKKSHEKDGSKQSYHIPASKLYPLPLYNQISKEDFKTVTKTTPNGTTVTTLVPTRSALRQAESNSNNDGGAVAINGIPLAMLDENGSLDMDNLFSLQNIAPVNGDGAIYPRMIDSIIRPEDIPDRPNSAMATIAPSDRQDFGNKGDVNSSTQQGVNPPNDFMMERQASFPPTQNPRTTGSSLASLPEIPKNGKSFKDFANIAQWGNFASNPTSGPNKNNKNDIPSANSRLQLNQLSDFFQQQSAGWIEGNLGNDDFFGWLDMNMEPKF</sequence>
<dbReference type="InterPro" id="IPR001138">
    <property type="entry name" value="Zn2Cys6_DnaBD"/>
</dbReference>
<dbReference type="SMART" id="SM00066">
    <property type="entry name" value="GAL4"/>
    <property type="match status" value="1"/>
</dbReference>
<dbReference type="PANTHER" id="PTHR31845:SF6">
    <property type="entry name" value="TRANSCRIPTION FACTOR SEF1-RELATED"/>
    <property type="match status" value="1"/>
</dbReference>
<dbReference type="InterPro" id="IPR051089">
    <property type="entry name" value="prtT"/>
</dbReference>
<dbReference type="PROSITE" id="PS00463">
    <property type="entry name" value="ZN2_CY6_FUNGAL_1"/>
    <property type="match status" value="1"/>
</dbReference>
<dbReference type="VEuPathDB" id="FungiDB:GWK60_A04345"/>
<dbReference type="Gene3D" id="4.10.240.10">
    <property type="entry name" value="Zn(2)-C6 fungal-type DNA-binding domain"/>
    <property type="match status" value="1"/>
</dbReference>
<feature type="compositionally biased region" description="Polar residues" evidence="8">
    <location>
        <begin position="54"/>
        <end position="77"/>
    </location>
</feature>
<reference evidence="10 11" key="1">
    <citation type="submission" date="2015-10" db="EMBL/GenBank/DDBJ databases">
        <title>Draft genomes sequences of Candida glabrata isolates 1A, 1B, 2A, 2B, 3A and 3B.</title>
        <authorList>
            <person name="Haavelsrud O.E."/>
            <person name="Gaustad P."/>
        </authorList>
    </citation>
    <scope>NUCLEOTIDE SEQUENCE [LARGE SCALE GENOMIC DNA]</scope>
    <source>
        <strain evidence="10">910700640</strain>
    </source>
</reference>
<dbReference type="CDD" id="cd00067">
    <property type="entry name" value="GAL4"/>
    <property type="match status" value="1"/>
</dbReference>
<evidence type="ECO:0000256" key="2">
    <source>
        <dbReference type="ARBA" id="ARBA00022723"/>
    </source>
</evidence>
<evidence type="ECO:0000256" key="8">
    <source>
        <dbReference type="SAM" id="MobiDB-lite"/>
    </source>
</evidence>
<keyword evidence="6" id="KW-0804">Transcription</keyword>
<dbReference type="Proteomes" id="UP000054886">
    <property type="component" value="Unassembled WGS sequence"/>
</dbReference>
<evidence type="ECO:0000256" key="5">
    <source>
        <dbReference type="ARBA" id="ARBA00023125"/>
    </source>
</evidence>
<keyword evidence="2" id="KW-0479">Metal-binding</keyword>
<comment type="caution">
    <text evidence="10">The sequence shown here is derived from an EMBL/GenBank/DDBJ whole genome shotgun (WGS) entry which is preliminary data.</text>
</comment>
<feature type="compositionally biased region" description="Basic and acidic residues" evidence="8">
    <location>
        <begin position="27"/>
        <end position="53"/>
    </location>
</feature>
<dbReference type="GO" id="GO:0000976">
    <property type="term" value="F:transcription cis-regulatory region binding"/>
    <property type="evidence" value="ECO:0007669"/>
    <property type="project" value="TreeGrafter"/>
</dbReference>
<evidence type="ECO:0000256" key="1">
    <source>
        <dbReference type="ARBA" id="ARBA00004123"/>
    </source>
</evidence>
<name>A0A0W0CMU7_CANGB</name>
<dbReference type="GO" id="GO:0005634">
    <property type="term" value="C:nucleus"/>
    <property type="evidence" value="ECO:0007669"/>
    <property type="project" value="UniProtKB-SubCell"/>
</dbReference>
<evidence type="ECO:0000259" key="9">
    <source>
        <dbReference type="PROSITE" id="PS50048"/>
    </source>
</evidence>
<feature type="region of interest" description="Disordered" evidence="8">
    <location>
        <begin position="1"/>
        <end position="77"/>
    </location>
</feature>
<dbReference type="GO" id="GO:0000981">
    <property type="term" value="F:DNA-binding transcription factor activity, RNA polymerase II-specific"/>
    <property type="evidence" value="ECO:0007669"/>
    <property type="project" value="InterPro"/>
</dbReference>
<dbReference type="GO" id="GO:0001216">
    <property type="term" value="F:DNA-binding transcription activator activity"/>
    <property type="evidence" value="ECO:0007669"/>
    <property type="project" value="UniProtKB-ARBA"/>
</dbReference>
<dbReference type="EMBL" id="LLZZ01000157">
    <property type="protein sequence ID" value="KTA97712.1"/>
    <property type="molecule type" value="Genomic_DNA"/>
</dbReference>
<dbReference type="AlphaFoldDB" id="A0A0W0CMU7"/>
<evidence type="ECO:0000256" key="4">
    <source>
        <dbReference type="ARBA" id="ARBA00023015"/>
    </source>
</evidence>
<dbReference type="VEuPathDB" id="FungiDB:CAGL0A04455g"/>
<feature type="compositionally biased region" description="Polar residues" evidence="8">
    <location>
        <begin position="976"/>
        <end position="986"/>
    </location>
</feature>
<keyword evidence="3" id="KW-0862">Zinc</keyword>
<feature type="region of interest" description="Disordered" evidence="8">
    <location>
        <begin position="950"/>
        <end position="1019"/>
    </location>
</feature>
<feature type="compositionally biased region" description="Polar residues" evidence="8">
    <location>
        <begin position="574"/>
        <end position="583"/>
    </location>
</feature>
<dbReference type="Pfam" id="PF04082">
    <property type="entry name" value="Fungal_trans"/>
    <property type="match status" value="1"/>
</dbReference>